<sequence length="263" mass="30438">MTRFKDHKGAAKLLKQIDENKSDYLIIHYACESFFDTNGRTPHVTSIAVKKFDDGQAELFAIHKIAEIKHVPIEKITAEYDNLEKEMLRRFFDYVKIHIEQKWIHWNMRDSNYGFKALEQRYLVLGGTPTVIPDSNKVDLSRLFIHLYGKGYIDNPRIQSLLKFNNIKPLNFLDGKQEAKAFNDHNYVELSFSTASKVDIFANFLTQSIDKKLKVKSKRSEIYGNSMLGWYDFIAEKPYGKPLIWIIGVLISGIIGAELGHIF</sequence>
<feature type="transmembrane region" description="Helical" evidence="1">
    <location>
        <begin position="243"/>
        <end position="262"/>
    </location>
</feature>
<keyword evidence="1" id="KW-0472">Membrane</keyword>
<proteinExistence type="predicted"/>
<keyword evidence="1" id="KW-1133">Transmembrane helix</keyword>
<accession>A0ABW1RH38</accession>
<dbReference type="EMBL" id="JBHSSL010000042">
    <property type="protein sequence ID" value="MFC6170480.1"/>
    <property type="molecule type" value="Genomic_DNA"/>
</dbReference>
<protein>
    <submittedName>
        <fullName evidence="2">Uncharacterized protein</fullName>
    </submittedName>
</protein>
<comment type="caution">
    <text evidence="2">The sequence shown here is derived from an EMBL/GenBank/DDBJ whole genome shotgun (WGS) entry which is preliminary data.</text>
</comment>
<dbReference type="Gene3D" id="3.30.420.10">
    <property type="entry name" value="Ribonuclease H-like superfamily/Ribonuclease H"/>
    <property type="match status" value="1"/>
</dbReference>
<dbReference type="Proteomes" id="UP001596289">
    <property type="component" value="Unassembled WGS sequence"/>
</dbReference>
<dbReference type="RefSeq" id="WP_125552543.1">
    <property type="nucleotide sequence ID" value="NZ_JBHSSL010000042.1"/>
</dbReference>
<organism evidence="2 3">
    <name type="scientific">Loigolactobacillus jiayinensis</name>
    <dbReference type="NCBI Taxonomy" id="2486016"/>
    <lineage>
        <taxon>Bacteria</taxon>
        <taxon>Bacillati</taxon>
        <taxon>Bacillota</taxon>
        <taxon>Bacilli</taxon>
        <taxon>Lactobacillales</taxon>
        <taxon>Lactobacillaceae</taxon>
        <taxon>Loigolactobacillus</taxon>
    </lineage>
</organism>
<gene>
    <name evidence="2" type="ORF">ACFQGP_07810</name>
</gene>
<evidence type="ECO:0000313" key="3">
    <source>
        <dbReference type="Proteomes" id="UP001596289"/>
    </source>
</evidence>
<reference evidence="3" key="1">
    <citation type="journal article" date="2019" name="Int. J. Syst. Evol. Microbiol.">
        <title>The Global Catalogue of Microorganisms (GCM) 10K type strain sequencing project: providing services to taxonomists for standard genome sequencing and annotation.</title>
        <authorList>
            <consortium name="The Broad Institute Genomics Platform"/>
            <consortium name="The Broad Institute Genome Sequencing Center for Infectious Disease"/>
            <person name="Wu L."/>
            <person name="Ma J."/>
        </authorList>
    </citation>
    <scope>NUCLEOTIDE SEQUENCE [LARGE SCALE GENOMIC DNA]</scope>
    <source>
        <strain evidence="3">CCM 8904</strain>
    </source>
</reference>
<keyword evidence="3" id="KW-1185">Reference proteome</keyword>
<keyword evidence="1" id="KW-0812">Transmembrane</keyword>
<evidence type="ECO:0000256" key="1">
    <source>
        <dbReference type="SAM" id="Phobius"/>
    </source>
</evidence>
<evidence type="ECO:0000313" key="2">
    <source>
        <dbReference type="EMBL" id="MFC6170480.1"/>
    </source>
</evidence>
<name>A0ABW1RH38_9LACO</name>
<dbReference type="InterPro" id="IPR036397">
    <property type="entry name" value="RNaseH_sf"/>
</dbReference>